<comment type="caution">
    <text evidence="2">The sequence shown here is derived from an EMBL/GenBank/DDBJ whole genome shotgun (WGS) entry which is preliminary data.</text>
</comment>
<gene>
    <name evidence="2" type="ORF">Tci_059556</name>
</gene>
<proteinExistence type="predicted"/>
<reference evidence="2" key="1">
    <citation type="journal article" date="2019" name="Sci. Rep.">
        <title>Draft genome of Tanacetum cinerariifolium, the natural source of mosquito coil.</title>
        <authorList>
            <person name="Yamashiro T."/>
            <person name="Shiraishi A."/>
            <person name="Satake H."/>
            <person name="Nakayama K."/>
        </authorList>
    </citation>
    <scope>NUCLEOTIDE SEQUENCE</scope>
</reference>
<dbReference type="InterPro" id="IPR056924">
    <property type="entry name" value="SH3_Tf2-1"/>
</dbReference>
<evidence type="ECO:0000313" key="2">
    <source>
        <dbReference type="EMBL" id="GEU87578.1"/>
    </source>
</evidence>
<dbReference type="Pfam" id="PF24626">
    <property type="entry name" value="SH3_Tf2-1"/>
    <property type="match status" value="1"/>
</dbReference>
<name>A0A6L2NMN3_TANCI</name>
<organism evidence="2">
    <name type="scientific">Tanacetum cinerariifolium</name>
    <name type="common">Dalmatian daisy</name>
    <name type="synonym">Chrysanthemum cinerariifolium</name>
    <dbReference type="NCBI Taxonomy" id="118510"/>
    <lineage>
        <taxon>Eukaryota</taxon>
        <taxon>Viridiplantae</taxon>
        <taxon>Streptophyta</taxon>
        <taxon>Embryophyta</taxon>
        <taxon>Tracheophyta</taxon>
        <taxon>Spermatophyta</taxon>
        <taxon>Magnoliopsida</taxon>
        <taxon>eudicotyledons</taxon>
        <taxon>Gunneridae</taxon>
        <taxon>Pentapetalae</taxon>
        <taxon>asterids</taxon>
        <taxon>campanulids</taxon>
        <taxon>Asterales</taxon>
        <taxon>Asteraceae</taxon>
        <taxon>Asteroideae</taxon>
        <taxon>Anthemideae</taxon>
        <taxon>Anthemidinae</taxon>
        <taxon>Tanacetum</taxon>
    </lineage>
</organism>
<sequence>MKLLLKKYGPYKTFRKINDNAYVVDLPNTMSISKTFNVSDIYEFHSEDVNEDKHSRTSSFKERGNREDMINKLAAEYMDHIDRGKRKNGITCVGNDEDMINKLVEEYMDHIDRGKRKNGITGEDPETHTICEVWSGEYIDHGFTKSMKELERCYTMLQELRSVIVGGALIHKNRKGSKYEGYQVCRVHLTIGKSYKVEVLCIMDDVYECHILLERPWRCEVNGKYDVKRNLYIFLCEGRRIAMVLPKVTQQLPKPELKVEEKIVKVKVVEDHIEKIQDL</sequence>
<protein>
    <submittedName>
        <fullName evidence="2">Putative Ty3-gypsy-like retroelement Pol polyprotein</fullName>
    </submittedName>
</protein>
<accession>A0A6L2NMN3</accession>
<feature type="domain" description="Tf2-1-like SH3-like" evidence="1">
    <location>
        <begin position="2"/>
        <end position="44"/>
    </location>
</feature>
<evidence type="ECO:0000259" key="1">
    <source>
        <dbReference type="Pfam" id="PF24626"/>
    </source>
</evidence>
<dbReference type="AlphaFoldDB" id="A0A6L2NMN3"/>
<dbReference type="EMBL" id="BKCJ010009569">
    <property type="protein sequence ID" value="GEU87578.1"/>
    <property type="molecule type" value="Genomic_DNA"/>
</dbReference>